<dbReference type="Pfam" id="PF06028">
    <property type="entry name" value="DUF915"/>
    <property type="match status" value="1"/>
</dbReference>
<organism evidence="2 3">
    <name type="scientific">Limosilactobacillus mucosae</name>
    <name type="common">Lactobacillus mucosae</name>
    <dbReference type="NCBI Taxonomy" id="97478"/>
    <lineage>
        <taxon>Bacteria</taxon>
        <taxon>Bacillati</taxon>
        <taxon>Bacillota</taxon>
        <taxon>Bacilli</taxon>
        <taxon>Lactobacillales</taxon>
        <taxon>Lactobacillaceae</taxon>
        <taxon>Limosilactobacillus</taxon>
    </lineage>
</organism>
<proteinExistence type="predicted"/>
<protein>
    <submittedName>
        <fullName evidence="2">Alpha/beta hydrolase</fullName>
    </submittedName>
</protein>
<sequence>MMINQKRLKKWCVIWGILLGMVLTSLSASAAIKPATFIFHDRTGSLQAEMPLITAAQKSNVKVSVLHARVNKQGKVKLSGQLKQGTVPIVAVEFAKQEGNYQKMATWSYQVIKKSQAKWHFKAMNLVGIGTGNMGIMNCLVKYGGSNQMPTLVKQVAIAGPFNGTHIQPNAGSKLAKNGRPYHMNMLYHELLSLKKAYPQTSRVLNIYGNQGHYSDGMVANNSSRALKYLVTPRAKSYQEQVVNGQTASHKQLTRNPQVQKAVVKFLWHK</sequence>
<dbReference type="AlphaFoldDB" id="A0AAJ1MBS8"/>
<evidence type="ECO:0000313" key="3">
    <source>
        <dbReference type="Proteomes" id="UP001220670"/>
    </source>
</evidence>
<dbReference type="GO" id="GO:0016787">
    <property type="term" value="F:hydrolase activity"/>
    <property type="evidence" value="ECO:0007669"/>
    <property type="project" value="UniProtKB-KW"/>
</dbReference>
<dbReference type="InterPro" id="IPR029058">
    <property type="entry name" value="AB_hydrolase_fold"/>
</dbReference>
<feature type="chain" id="PRO_5042578955" evidence="1">
    <location>
        <begin position="31"/>
        <end position="270"/>
    </location>
</feature>
<comment type="caution">
    <text evidence="2">The sequence shown here is derived from an EMBL/GenBank/DDBJ whole genome shotgun (WGS) entry which is preliminary data.</text>
</comment>
<dbReference type="Gene3D" id="3.40.50.1820">
    <property type="entry name" value="alpha/beta hydrolase"/>
    <property type="match status" value="1"/>
</dbReference>
<gene>
    <name evidence="2" type="ORF">PO250_05910</name>
</gene>
<dbReference type="EMBL" id="JAQONE010000022">
    <property type="protein sequence ID" value="MDC2829843.1"/>
    <property type="molecule type" value="Genomic_DNA"/>
</dbReference>
<reference evidence="2" key="1">
    <citation type="submission" date="2023-01" db="EMBL/GenBank/DDBJ databases">
        <title>Genome analysis of 13 Lactobacillus isolated from gut of wild boar.</title>
        <authorList>
            <person name="Papp P."/>
            <person name="Libisch B."/>
            <person name="Nagy T."/>
            <person name="Olasz F."/>
        </authorList>
    </citation>
    <scope>NUCLEOTIDE SEQUENCE</scope>
    <source>
        <strain evidence="2">F146</strain>
    </source>
</reference>
<name>A0AAJ1MBS8_LIMMU</name>
<keyword evidence="2" id="KW-0378">Hydrolase</keyword>
<dbReference type="InterPro" id="IPR010315">
    <property type="entry name" value="DUF915_hydro-like"/>
</dbReference>
<evidence type="ECO:0000313" key="2">
    <source>
        <dbReference type="EMBL" id="MDC2829843.1"/>
    </source>
</evidence>
<dbReference type="Proteomes" id="UP001220670">
    <property type="component" value="Unassembled WGS sequence"/>
</dbReference>
<evidence type="ECO:0000256" key="1">
    <source>
        <dbReference type="SAM" id="SignalP"/>
    </source>
</evidence>
<dbReference type="RefSeq" id="WP_272208982.1">
    <property type="nucleotide sequence ID" value="NZ_JAQOMV010000030.1"/>
</dbReference>
<accession>A0AAJ1MBS8</accession>
<feature type="signal peptide" evidence="1">
    <location>
        <begin position="1"/>
        <end position="30"/>
    </location>
</feature>
<keyword evidence="1" id="KW-0732">Signal</keyword>